<dbReference type="Proteomes" id="UP000053676">
    <property type="component" value="Unassembled WGS sequence"/>
</dbReference>
<protein>
    <submittedName>
        <fullName evidence="1">Uncharacterized protein</fullName>
    </submittedName>
</protein>
<proteinExistence type="predicted"/>
<gene>
    <name evidence="1" type="ORF">NECAME_03182</name>
</gene>
<dbReference type="KEGG" id="nai:NECAME_03182"/>
<reference evidence="2" key="1">
    <citation type="journal article" date="2014" name="Nat. Genet.">
        <title>Genome of the human hookworm Necator americanus.</title>
        <authorList>
            <person name="Tang Y.T."/>
            <person name="Gao X."/>
            <person name="Rosa B.A."/>
            <person name="Abubucker S."/>
            <person name="Hallsworth-Pepin K."/>
            <person name="Martin J."/>
            <person name="Tyagi R."/>
            <person name="Heizer E."/>
            <person name="Zhang X."/>
            <person name="Bhonagiri-Palsikar V."/>
            <person name="Minx P."/>
            <person name="Warren W.C."/>
            <person name="Wang Q."/>
            <person name="Zhan B."/>
            <person name="Hotez P.J."/>
            <person name="Sternberg P.W."/>
            <person name="Dougall A."/>
            <person name="Gaze S.T."/>
            <person name="Mulvenna J."/>
            <person name="Sotillo J."/>
            <person name="Ranganathan S."/>
            <person name="Rabelo E.M."/>
            <person name="Wilson R.K."/>
            <person name="Felgner P.L."/>
            <person name="Bethony J."/>
            <person name="Hawdon J.M."/>
            <person name="Gasser R.B."/>
            <person name="Loukas A."/>
            <person name="Mitreva M."/>
        </authorList>
    </citation>
    <scope>NUCLEOTIDE SEQUENCE [LARGE SCALE GENOMIC DNA]</scope>
</reference>
<sequence length="67" mass="7767">MATGEQLKVLGRLLPTNQTERMIHLLERKKGQRRSDVNQFTWSAIVFNLNTYNYQIGVFVLPDSTDL</sequence>
<dbReference type="EMBL" id="KI660167">
    <property type="protein sequence ID" value="ETN77518.1"/>
    <property type="molecule type" value="Genomic_DNA"/>
</dbReference>
<name>W2T6K0_NECAM</name>
<evidence type="ECO:0000313" key="2">
    <source>
        <dbReference type="Proteomes" id="UP000053676"/>
    </source>
</evidence>
<evidence type="ECO:0000313" key="1">
    <source>
        <dbReference type="EMBL" id="ETN77518.1"/>
    </source>
</evidence>
<dbReference type="AlphaFoldDB" id="W2T6K0"/>
<keyword evidence="2" id="KW-1185">Reference proteome</keyword>
<accession>W2T6K0</accession>
<organism evidence="1 2">
    <name type="scientific">Necator americanus</name>
    <name type="common">Human hookworm</name>
    <dbReference type="NCBI Taxonomy" id="51031"/>
    <lineage>
        <taxon>Eukaryota</taxon>
        <taxon>Metazoa</taxon>
        <taxon>Ecdysozoa</taxon>
        <taxon>Nematoda</taxon>
        <taxon>Chromadorea</taxon>
        <taxon>Rhabditida</taxon>
        <taxon>Rhabditina</taxon>
        <taxon>Rhabditomorpha</taxon>
        <taxon>Strongyloidea</taxon>
        <taxon>Ancylostomatidae</taxon>
        <taxon>Bunostominae</taxon>
        <taxon>Necator</taxon>
    </lineage>
</organism>